<dbReference type="OrthoDB" id="2020070at2759"/>
<dbReference type="VEuPathDB" id="FungiDB:ASPBRDRAFT_47301"/>
<evidence type="ECO:0000259" key="1">
    <source>
        <dbReference type="Pfam" id="PF22998"/>
    </source>
</evidence>
<gene>
    <name evidence="2" type="ORF">ASPBRDRAFT_47301</name>
</gene>
<dbReference type="CDD" id="cd04301">
    <property type="entry name" value="NAT_SF"/>
    <property type="match status" value="1"/>
</dbReference>
<dbReference type="Pfam" id="PF22998">
    <property type="entry name" value="GNAT_LYC1-like"/>
    <property type="match status" value="1"/>
</dbReference>
<dbReference type="InterPro" id="IPR016181">
    <property type="entry name" value="Acyl_CoA_acyltransferase"/>
</dbReference>
<dbReference type="InterPro" id="IPR055100">
    <property type="entry name" value="GNAT_LYC1-like"/>
</dbReference>
<dbReference type="Gene3D" id="3.40.630.30">
    <property type="match status" value="1"/>
</dbReference>
<dbReference type="GeneID" id="93578316"/>
<dbReference type="InterPro" id="IPR053013">
    <property type="entry name" value="LAT"/>
</dbReference>
<evidence type="ECO:0000313" key="3">
    <source>
        <dbReference type="Proteomes" id="UP000184499"/>
    </source>
</evidence>
<dbReference type="EMBL" id="KV878691">
    <property type="protein sequence ID" value="OJJ68365.1"/>
    <property type="molecule type" value="Genomic_DNA"/>
</dbReference>
<dbReference type="RefSeq" id="XP_067475614.1">
    <property type="nucleotide sequence ID" value="XM_067625828.1"/>
</dbReference>
<dbReference type="PANTHER" id="PTHR34815">
    <property type="entry name" value="LYSINE ACETYLTRANSFERASE"/>
    <property type="match status" value="1"/>
</dbReference>
<dbReference type="STRING" id="767769.A0A1L9U9K9"/>
<sequence length="370" mass="42352">MSTLEDSYTISLSPLVLTHPTVSERLRIWKAAYPHWGDALTFDDYITREVKNLEICQESQGNFDNWILTDDSAADQRPLFSSCETFKKRAFICGKEGGLRDGTCCAVASVFTFPEYQGRGYAKKMMTLLGQEIRKFADFSVLWSDIGPKFYHSVGWKPFESTFIQLPAISHNAIFEDGLEAIKIEDLPHLIKRDEKILLKQLEVPSDKIRVLILPDLDTIKWHLFHEAFSCQHVLSRKPTIHGAIYTSPNYPRAQIWAIWTRKIYGQECESNTIHVLRLVIEDENISSDALKRGISTLFRMAQKEANEWACGTVEIWNPSDRVRKAAEGIEGLGAKLVTRENHHLSSMLWLTEGSIDEVDWFCNEGFAWC</sequence>
<protein>
    <recommendedName>
        <fullName evidence="1">LYC1 C-terminal domain-containing protein</fullName>
    </recommendedName>
</protein>
<feature type="domain" description="LYC1 C-terminal" evidence="1">
    <location>
        <begin position="164"/>
        <end position="370"/>
    </location>
</feature>
<evidence type="ECO:0000313" key="2">
    <source>
        <dbReference type="EMBL" id="OJJ68365.1"/>
    </source>
</evidence>
<dbReference type="OMA" id="WIANERF"/>
<keyword evidence="3" id="KW-1185">Reference proteome</keyword>
<organism evidence="2 3">
    <name type="scientific">Aspergillus brasiliensis (strain CBS 101740 / IMI 381727 / IBT 21946)</name>
    <dbReference type="NCBI Taxonomy" id="767769"/>
    <lineage>
        <taxon>Eukaryota</taxon>
        <taxon>Fungi</taxon>
        <taxon>Dikarya</taxon>
        <taxon>Ascomycota</taxon>
        <taxon>Pezizomycotina</taxon>
        <taxon>Eurotiomycetes</taxon>
        <taxon>Eurotiomycetidae</taxon>
        <taxon>Eurotiales</taxon>
        <taxon>Aspergillaceae</taxon>
        <taxon>Aspergillus</taxon>
        <taxon>Aspergillus subgen. Circumdati</taxon>
    </lineage>
</organism>
<dbReference type="AlphaFoldDB" id="A0A1L9U9K9"/>
<dbReference type="PANTHER" id="PTHR34815:SF4">
    <property type="entry name" value="N-ACETYLTRANSFERASE DOMAIN-CONTAINING PROTEIN"/>
    <property type="match status" value="1"/>
</dbReference>
<dbReference type="Pfam" id="PF13527">
    <property type="entry name" value="Acetyltransf_9"/>
    <property type="match status" value="1"/>
</dbReference>
<dbReference type="Proteomes" id="UP000184499">
    <property type="component" value="Unassembled WGS sequence"/>
</dbReference>
<dbReference type="SUPFAM" id="SSF55729">
    <property type="entry name" value="Acyl-CoA N-acyltransferases (Nat)"/>
    <property type="match status" value="1"/>
</dbReference>
<accession>A0A1L9U9K9</accession>
<proteinExistence type="predicted"/>
<name>A0A1L9U9K9_ASPBC</name>
<reference evidence="3" key="1">
    <citation type="journal article" date="2017" name="Genome Biol.">
        <title>Comparative genomics reveals high biological diversity and specific adaptations in the industrially and medically important fungal genus Aspergillus.</title>
        <authorList>
            <person name="de Vries R.P."/>
            <person name="Riley R."/>
            <person name="Wiebenga A."/>
            <person name="Aguilar-Osorio G."/>
            <person name="Amillis S."/>
            <person name="Uchima C.A."/>
            <person name="Anderluh G."/>
            <person name="Asadollahi M."/>
            <person name="Askin M."/>
            <person name="Barry K."/>
            <person name="Battaglia E."/>
            <person name="Bayram O."/>
            <person name="Benocci T."/>
            <person name="Braus-Stromeyer S.A."/>
            <person name="Caldana C."/>
            <person name="Canovas D."/>
            <person name="Cerqueira G.C."/>
            <person name="Chen F."/>
            <person name="Chen W."/>
            <person name="Choi C."/>
            <person name="Clum A."/>
            <person name="Dos Santos R.A."/>
            <person name="Damasio A.R."/>
            <person name="Diallinas G."/>
            <person name="Emri T."/>
            <person name="Fekete E."/>
            <person name="Flipphi M."/>
            <person name="Freyberg S."/>
            <person name="Gallo A."/>
            <person name="Gournas C."/>
            <person name="Habgood R."/>
            <person name="Hainaut M."/>
            <person name="Harispe M.L."/>
            <person name="Henrissat B."/>
            <person name="Hilden K.S."/>
            <person name="Hope R."/>
            <person name="Hossain A."/>
            <person name="Karabika E."/>
            <person name="Karaffa L."/>
            <person name="Karanyi Z."/>
            <person name="Krasevec N."/>
            <person name="Kuo A."/>
            <person name="Kusch H."/>
            <person name="LaButti K."/>
            <person name="Lagendijk E.L."/>
            <person name="Lapidus A."/>
            <person name="Levasseur A."/>
            <person name="Lindquist E."/>
            <person name="Lipzen A."/>
            <person name="Logrieco A.F."/>
            <person name="MacCabe A."/>
            <person name="Maekelae M.R."/>
            <person name="Malavazi I."/>
            <person name="Melin P."/>
            <person name="Meyer V."/>
            <person name="Mielnichuk N."/>
            <person name="Miskei M."/>
            <person name="Molnar A.P."/>
            <person name="Mule G."/>
            <person name="Ngan C.Y."/>
            <person name="Orejas M."/>
            <person name="Orosz E."/>
            <person name="Ouedraogo J.P."/>
            <person name="Overkamp K.M."/>
            <person name="Park H.-S."/>
            <person name="Perrone G."/>
            <person name="Piumi F."/>
            <person name="Punt P.J."/>
            <person name="Ram A.F."/>
            <person name="Ramon A."/>
            <person name="Rauscher S."/>
            <person name="Record E."/>
            <person name="Riano-Pachon D.M."/>
            <person name="Robert V."/>
            <person name="Roehrig J."/>
            <person name="Ruller R."/>
            <person name="Salamov A."/>
            <person name="Salih N.S."/>
            <person name="Samson R.A."/>
            <person name="Sandor E."/>
            <person name="Sanguinetti M."/>
            <person name="Schuetze T."/>
            <person name="Sepcic K."/>
            <person name="Shelest E."/>
            <person name="Sherlock G."/>
            <person name="Sophianopoulou V."/>
            <person name="Squina F.M."/>
            <person name="Sun H."/>
            <person name="Susca A."/>
            <person name="Todd R.B."/>
            <person name="Tsang A."/>
            <person name="Unkles S.E."/>
            <person name="van de Wiele N."/>
            <person name="van Rossen-Uffink D."/>
            <person name="Oliveira J.V."/>
            <person name="Vesth T.C."/>
            <person name="Visser J."/>
            <person name="Yu J.-H."/>
            <person name="Zhou M."/>
            <person name="Andersen M.R."/>
            <person name="Archer D.B."/>
            <person name="Baker S.E."/>
            <person name="Benoit I."/>
            <person name="Brakhage A.A."/>
            <person name="Braus G.H."/>
            <person name="Fischer R."/>
            <person name="Frisvad J.C."/>
            <person name="Goldman G.H."/>
            <person name="Houbraken J."/>
            <person name="Oakley B."/>
            <person name="Pocsi I."/>
            <person name="Scazzocchio C."/>
            <person name="Seiboth B."/>
            <person name="vanKuyk P.A."/>
            <person name="Wortman J."/>
            <person name="Dyer P.S."/>
            <person name="Grigoriev I.V."/>
        </authorList>
    </citation>
    <scope>NUCLEOTIDE SEQUENCE [LARGE SCALE GENOMIC DNA]</scope>
    <source>
        <strain evidence="3">CBS 101740 / IMI 381727 / IBT 21946</strain>
    </source>
</reference>